<dbReference type="AlphaFoldDB" id="A0A549T9Q7"/>
<evidence type="ECO:0000256" key="1">
    <source>
        <dbReference type="ARBA" id="ARBA00023002"/>
    </source>
</evidence>
<dbReference type="InterPro" id="IPR036812">
    <property type="entry name" value="NAD(P)_OxRdtase_dom_sf"/>
</dbReference>
<name>A0A549T9Q7_9HYPH</name>
<dbReference type="PANTHER" id="PTHR43364:SF4">
    <property type="entry name" value="NAD(P)-LINKED OXIDOREDUCTASE SUPERFAMILY PROTEIN"/>
    <property type="match status" value="1"/>
</dbReference>
<feature type="domain" description="NADP-dependent oxidoreductase" evidence="2">
    <location>
        <begin position="15"/>
        <end position="339"/>
    </location>
</feature>
<gene>
    <name evidence="3" type="ORF">FNA46_12780</name>
</gene>
<dbReference type="CDD" id="cd19094">
    <property type="entry name" value="AKR_Tas-like"/>
    <property type="match status" value="1"/>
</dbReference>
<protein>
    <submittedName>
        <fullName evidence="3">Aldo/keto reductase</fullName>
    </submittedName>
</protein>
<dbReference type="PANTHER" id="PTHR43364">
    <property type="entry name" value="NADH-SPECIFIC METHYLGLYOXAL REDUCTASE-RELATED"/>
    <property type="match status" value="1"/>
</dbReference>
<dbReference type="Pfam" id="PF00248">
    <property type="entry name" value="Aldo_ket_red"/>
    <property type="match status" value="1"/>
</dbReference>
<accession>A0A549T9Q7</accession>
<dbReference type="SUPFAM" id="SSF51430">
    <property type="entry name" value="NAD(P)-linked oxidoreductase"/>
    <property type="match status" value="1"/>
</dbReference>
<evidence type="ECO:0000259" key="2">
    <source>
        <dbReference type="Pfam" id="PF00248"/>
    </source>
</evidence>
<dbReference type="InterPro" id="IPR050523">
    <property type="entry name" value="AKR_Detox_Biosynth"/>
</dbReference>
<evidence type="ECO:0000313" key="3">
    <source>
        <dbReference type="EMBL" id="TRL38602.1"/>
    </source>
</evidence>
<reference evidence="3 4" key="1">
    <citation type="submission" date="2019-07" db="EMBL/GenBank/DDBJ databases">
        <title>Ln-dependent methylotrophs.</title>
        <authorList>
            <person name="Tani A."/>
        </authorList>
    </citation>
    <scope>NUCLEOTIDE SEQUENCE [LARGE SCALE GENOMIC DNA]</scope>
    <source>
        <strain evidence="3 4">SM12</strain>
    </source>
</reference>
<proteinExistence type="predicted"/>
<dbReference type="RefSeq" id="WP_143125585.1">
    <property type="nucleotide sequence ID" value="NZ_VJMG01000030.1"/>
</dbReference>
<organism evidence="3 4">
    <name type="scientific">Rhizobium straminoryzae</name>
    <dbReference type="NCBI Taxonomy" id="1387186"/>
    <lineage>
        <taxon>Bacteria</taxon>
        <taxon>Pseudomonadati</taxon>
        <taxon>Pseudomonadota</taxon>
        <taxon>Alphaproteobacteria</taxon>
        <taxon>Hyphomicrobiales</taxon>
        <taxon>Rhizobiaceae</taxon>
        <taxon>Rhizobium/Agrobacterium group</taxon>
        <taxon>Rhizobium</taxon>
    </lineage>
</organism>
<dbReference type="GO" id="GO:0016491">
    <property type="term" value="F:oxidoreductase activity"/>
    <property type="evidence" value="ECO:0007669"/>
    <property type="project" value="UniProtKB-KW"/>
</dbReference>
<dbReference type="Proteomes" id="UP000316801">
    <property type="component" value="Unassembled WGS sequence"/>
</dbReference>
<dbReference type="EMBL" id="VJMG01000030">
    <property type="protein sequence ID" value="TRL38602.1"/>
    <property type="molecule type" value="Genomic_DNA"/>
</dbReference>
<dbReference type="InterPro" id="IPR023210">
    <property type="entry name" value="NADP_OxRdtase_dom"/>
</dbReference>
<keyword evidence="1" id="KW-0560">Oxidoreductase</keyword>
<evidence type="ECO:0000313" key="4">
    <source>
        <dbReference type="Proteomes" id="UP000316801"/>
    </source>
</evidence>
<comment type="caution">
    <text evidence="3">The sequence shown here is derived from an EMBL/GenBank/DDBJ whole genome shotgun (WGS) entry which is preliminary data.</text>
</comment>
<sequence>MKYKTLGRTELSVSEICLGTMTWGSQNTQAEAFEQMDYALDHGVNFFDTAELYPTTPLSPDTYADTERLIGNWFEKTGKRNKVVLATKVAGAGRPYIRGGAPITADTIREAVDASLARLKTDYIDLYQIHWPNRGHFHFRGAWGYNPFNQDKARTKAEITEKLEALGECVKAGKIRAIGLSNETTWGTQAFLTIAEQLGLPRVATVQNEYSLLYRHFDLDMAELSHHEDVGLLAYSPLAGGILSGKYLDGGKPAGSRGSINGDIGGRLVPLQEPATRAYVELARTHGLDPSQMALAFCLTRPFTAAAIIGATSMEQLKLNIGSADVKLSDEVMKAIAAIHRQYPAPI</sequence>
<keyword evidence="4" id="KW-1185">Reference proteome</keyword>
<dbReference type="Gene3D" id="3.20.20.100">
    <property type="entry name" value="NADP-dependent oxidoreductase domain"/>
    <property type="match status" value="1"/>
</dbReference>